<feature type="region of interest" description="Disordered" evidence="1">
    <location>
        <begin position="36"/>
        <end position="67"/>
    </location>
</feature>
<evidence type="ECO:0000313" key="3">
    <source>
        <dbReference type="Proteomes" id="UP000823775"/>
    </source>
</evidence>
<dbReference type="EMBL" id="JACEIK010001279">
    <property type="protein sequence ID" value="MCD7467882.1"/>
    <property type="molecule type" value="Genomic_DNA"/>
</dbReference>
<protein>
    <submittedName>
        <fullName evidence="2">Uncharacterized protein</fullName>
    </submittedName>
</protein>
<feature type="compositionally biased region" description="Basic and acidic residues" evidence="1">
    <location>
        <begin position="55"/>
        <end position="67"/>
    </location>
</feature>
<proteinExistence type="predicted"/>
<accession>A0ABS8TBE2</accession>
<name>A0ABS8TBE2_DATST</name>
<dbReference type="Proteomes" id="UP000823775">
    <property type="component" value="Unassembled WGS sequence"/>
</dbReference>
<keyword evidence="3" id="KW-1185">Reference proteome</keyword>
<evidence type="ECO:0000256" key="1">
    <source>
        <dbReference type="SAM" id="MobiDB-lite"/>
    </source>
</evidence>
<evidence type="ECO:0000313" key="2">
    <source>
        <dbReference type="EMBL" id="MCD7467882.1"/>
    </source>
</evidence>
<comment type="caution">
    <text evidence="2">The sequence shown here is derived from an EMBL/GenBank/DDBJ whole genome shotgun (WGS) entry which is preliminary data.</text>
</comment>
<organism evidence="2 3">
    <name type="scientific">Datura stramonium</name>
    <name type="common">Jimsonweed</name>
    <name type="synonym">Common thornapple</name>
    <dbReference type="NCBI Taxonomy" id="4076"/>
    <lineage>
        <taxon>Eukaryota</taxon>
        <taxon>Viridiplantae</taxon>
        <taxon>Streptophyta</taxon>
        <taxon>Embryophyta</taxon>
        <taxon>Tracheophyta</taxon>
        <taxon>Spermatophyta</taxon>
        <taxon>Magnoliopsida</taxon>
        <taxon>eudicotyledons</taxon>
        <taxon>Gunneridae</taxon>
        <taxon>Pentapetalae</taxon>
        <taxon>asterids</taxon>
        <taxon>lamiids</taxon>
        <taxon>Solanales</taxon>
        <taxon>Solanaceae</taxon>
        <taxon>Solanoideae</taxon>
        <taxon>Datureae</taxon>
        <taxon>Datura</taxon>
    </lineage>
</organism>
<gene>
    <name evidence="2" type="ORF">HAX54_005538</name>
</gene>
<reference evidence="2 3" key="1">
    <citation type="journal article" date="2021" name="BMC Genomics">
        <title>Datura genome reveals duplications of psychoactive alkaloid biosynthetic genes and high mutation rate following tissue culture.</title>
        <authorList>
            <person name="Rajewski A."/>
            <person name="Carter-House D."/>
            <person name="Stajich J."/>
            <person name="Litt A."/>
        </authorList>
    </citation>
    <scope>NUCLEOTIDE SEQUENCE [LARGE SCALE GENOMIC DNA]</scope>
    <source>
        <strain evidence="2">AR-01</strain>
    </source>
</reference>
<sequence length="193" mass="21832">MFISFKSHTVDRASQLKDLSDENSYSIEDLNSRLWTSNTTESGERPNEASFSPEQDTRLREASADKDSKIEASLSSWLKPSSINQDEDQKVSWHATPFERTGEDIITRIFHFTKLAAIISPVLNKLARRTDVDLQARDESRISECDDVFSDVVVLLVIKTVYEVAILKMKSADRLSSDIDCLCLSICLGMHRV</sequence>